<keyword evidence="2" id="KW-1185">Reference proteome</keyword>
<evidence type="ECO:0000313" key="2">
    <source>
        <dbReference type="Proteomes" id="UP000799757"/>
    </source>
</evidence>
<dbReference type="OrthoDB" id="5329749at2759"/>
<dbReference type="AlphaFoldDB" id="A0A6A6XK94"/>
<organism evidence="1 2">
    <name type="scientific">Melanomma pulvis-pyrius CBS 109.77</name>
    <dbReference type="NCBI Taxonomy" id="1314802"/>
    <lineage>
        <taxon>Eukaryota</taxon>
        <taxon>Fungi</taxon>
        <taxon>Dikarya</taxon>
        <taxon>Ascomycota</taxon>
        <taxon>Pezizomycotina</taxon>
        <taxon>Dothideomycetes</taxon>
        <taxon>Pleosporomycetidae</taxon>
        <taxon>Pleosporales</taxon>
        <taxon>Melanommataceae</taxon>
        <taxon>Melanomma</taxon>
    </lineage>
</organism>
<protein>
    <submittedName>
        <fullName evidence="1">Uncharacterized protein</fullName>
    </submittedName>
</protein>
<accession>A0A6A6XK94</accession>
<name>A0A6A6XK94_9PLEO</name>
<dbReference type="EMBL" id="MU001829">
    <property type="protein sequence ID" value="KAF2796493.1"/>
    <property type="molecule type" value="Genomic_DNA"/>
</dbReference>
<dbReference type="Proteomes" id="UP000799757">
    <property type="component" value="Unassembled WGS sequence"/>
</dbReference>
<proteinExistence type="predicted"/>
<evidence type="ECO:0000313" key="1">
    <source>
        <dbReference type="EMBL" id="KAF2796493.1"/>
    </source>
</evidence>
<gene>
    <name evidence="1" type="ORF">K505DRAFT_359229</name>
</gene>
<reference evidence="1" key="1">
    <citation type="journal article" date="2020" name="Stud. Mycol.">
        <title>101 Dothideomycetes genomes: a test case for predicting lifestyles and emergence of pathogens.</title>
        <authorList>
            <person name="Haridas S."/>
            <person name="Albert R."/>
            <person name="Binder M."/>
            <person name="Bloem J."/>
            <person name="Labutti K."/>
            <person name="Salamov A."/>
            <person name="Andreopoulos B."/>
            <person name="Baker S."/>
            <person name="Barry K."/>
            <person name="Bills G."/>
            <person name="Bluhm B."/>
            <person name="Cannon C."/>
            <person name="Castanera R."/>
            <person name="Culley D."/>
            <person name="Daum C."/>
            <person name="Ezra D."/>
            <person name="Gonzalez J."/>
            <person name="Henrissat B."/>
            <person name="Kuo A."/>
            <person name="Liang C."/>
            <person name="Lipzen A."/>
            <person name="Lutzoni F."/>
            <person name="Magnuson J."/>
            <person name="Mondo S."/>
            <person name="Nolan M."/>
            <person name="Ohm R."/>
            <person name="Pangilinan J."/>
            <person name="Park H.-J."/>
            <person name="Ramirez L."/>
            <person name="Alfaro M."/>
            <person name="Sun H."/>
            <person name="Tritt A."/>
            <person name="Yoshinaga Y."/>
            <person name="Zwiers L.-H."/>
            <person name="Turgeon B."/>
            <person name="Goodwin S."/>
            <person name="Spatafora J."/>
            <person name="Crous P."/>
            <person name="Grigoriev I."/>
        </authorList>
    </citation>
    <scope>NUCLEOTIDE SEQUENCE</scope>
    <source>
        <strain evidence="1">CBS 109.77</strain>
    </source>
</reference>
<sequence length="99" mass="11778">MMRWYMARKKVFEKIQQRDIIRSRLLSHQVSVANSLARKQEILVRELVDENDRLEFKLSQLNGLVTYTNESIKRLAHDHNEIKDLILKLSISSTQNDRI</sequence>